<feature type="compositionally biased region" description="Polar residues" evidence="1">
    <location>
        <begin position="647"/>
        <end position="662"/>
    </location>
</feature>
<evidence type="ECO:0008006" key="5">
    <source>
        <dbReference type="Google" id="ProtNLM"/>
    </source>
</evidence>
<accession>A0AAV2NJ16</accession>
<feature type="region of interest" description="Disordered" evidence="1">
    <location>
        <begin position="643"/>
        <end position="662"/>
    </location>
</feature>
<evidence type="ECO:0000313" key="4">
    <source>
        <dbReference type="Proteomes" id="UP001497644"/>
    </source>
</evidence>
<protein>
    <recommendedName>
        <fullName evidence="5">O-acyltransferase WSD1 C-terminal domain-containing protein</fullName>
    </recommendedName>
</protein>
<dbReference type="GO" id="GO:0008374">
    <property type="term" value="F:O-acyltransferase activity"/>
    <property type="evidence" value="ECO:0007669"/>
    <property type="project" value="InterPro"/>
</dbReference>
<gene>
    <name evidence="3" type="ORF">LPLAT_LOCUS5817</name>
</gene>
<dbReference type="GO" id="GO:0005886">
    <property type="term" value="C:plasma membrane"/>
    <property type="evidence" value="ECO:0007669"/>
    <property type="project" value="TreeGrafter"/>
</dbReference>
<dbReference type="EMBL" id="OZ034825">
    <property type="protein sequence ID" value="CAL1679667.1"/>
    <property type="molecule type" value="Genomic_DNA"/>
</dbReference>
<proteinExistence type="predicted"/>
<dbReference type="Proteomes" id="UP001497644">
    <property type="component" value="Chromosome 2"/>
</dbReference>
<keyword evidence="2" id="KW-1133">Transmembrane helix</keyword>
<keyword evidence="2" id="KW-0812">Transmembrane</keyword>
<evidence type="ECO:0000256" key="1">
    <source>
        <dbReference type="SAM" id="MobiDB-lite"/>
    </source>
</evidence>
<dbReference type="AlphaFoldDB" id="A0AAV2NJ16"/>
<evidence type="ECO:0000313" key="3">
    <source>
        <dbReference type="EMBL" id="CAL1679667.1"/>
    </source>
</evidence>
<name>A0AAV2NJ16_9HYME</name>
<keyword evidence="4" id="KW-1185">Reference proteome</keyword>
<keyword evidence="2" id="KW-0472">Membrane</keyword>
<dbReference type="InterPro" id="IPR045034">
    <property type="entry name" value="O-acyltransferase_WSD1-like"/>
</dbReference>
<dbReference type="GO" id="GO:0019432">
    <property type="term" value="P:triglyceride biosynthetic process"/>
    <property type="evidence" value="ECO:0007669"/>
    <property type="project" value="TreeGrafter"/>
</dbReference>
<reference evidence="3" key="1">
    <citation type="submission" date="2024-04" db="EMBL/GenBank/DDBJ databases">
        <authorList>
            <consortium name="Molecular Ecology Group"/>
        </authorList>
    </citation>
    <scope>NUCLEOTIDE SEQUENCE</scope>
</reference>
<feature type="transmembrane region" description="Helical" evidence="2">
    <location>
        <begin position="12"/>
        <end position="33"/>
    </location>
</feature>
<sequence>MVDIGVSSMMNLGLSFALTIFLVPLLFISYLVVTWTRRSWIRFIKWKYPNYVVVEENSIRSILDQGRNHGICTLLVQGRSIVNGVRNHLAHLASTRRYLRSALFTRWGVYVWKELEYSVDSHLVNSPCSFRGRPITDNNIQDYISDVTSKFLPRRLPPWQVHVVNCFVRGEERQICLVRAHHLLLRQEHLTLADFLPLKYSTDNWTCQESDSPFTNLYAEPTALPRLRQMLIESFSNYWNDFLYNNDPVERPEILKKRIGVSQCVKIAMIVLVCTLKELTRQCRKSEGLKFMELLSIVQRESSKRNFNPRLILESITKSFNPIDILYSCVALSWYITITSCLRTPLLLVRELQALKSRHKHYYPDTLTYMLFCYLPLTFQAIREVMSISWIAVTAPKIIVEELFLKHPQSNKLQTISPCGRKVVAWSEEVDVELVRKIANVTGATETEVLLAATVDTLKEYFRHSAVNVPDDVLATVKFVSQRAVFLRNHEARGILCLALPTRTPLFHDDLVEILQVIQRNVQEARSRQSAIYAITAAETSCGLISSCVPAIVLKLLLNQLSRRYSLCLTHVDGDLPVEGVDGAIYWRPPQGNCNMSMTLHKRGNGVRLGIMGDALIGPQHFIMARTFPQSVQNLASILGVSRESSRSPSPNALNPMTSPGY</sequence>
<organism evidence="3 4">
    <name type="scientific">Lasius platythorax</name>
    <dbReference type="NCBI Taxonomy" id="488582"/>
    <lineage>
        <taxon>Eukaryota</taxon>
        <taxon>Metazoa</taxon>
        <taxon>Ecdysozoa</taxon>
        <taxon>Arthropoda</taxon>
        <taxon>Hexapoda</taxon>
        <taxon>Insecta</taxon>
        <taxon>Pterygota</taxon>
        <taxon>Neoptera</taxon>
        <taxon>Endopterygota</taxon>
        <taxon>Hymenoptera</taxon>
        <taxon>Apocrita</taxon>
        <taxon>Aculeata</taxon>
        <taxon>Formicoidea</taxon>
        <taxon>Formicidae</taxon>
        <taxon>Formicinae</taxon>
        <taxon>Lasius</taxon>
        <taxon>Lasius</taxon>
    </lineage>
</organism>
<dbReference type="PANTHER" id="PTHR31650">
    <property type="entry name" value="O-ACYLTRANSFERASE (WSD1-LIKE) FAMILY PROTEIN"/>
    <property type="match status" value="1"/>
</dbReference>
<evidence type="ECO:0000256" key="2">
    <source>
        <dbReference type="SAM" id="Phobius"/>
    </source>
</evidence>
<dbReference type="PANTHER" id="PTHR31650:SF23">
    <property type="entry name" value="GH11223P"/>
    <property type="match status" value="1"/>
</dbReference>